<name>A0ABV3RUF0_9RHOB</name>
<dbReference type="InterPro" id="IPR005804">
    <property type="entry name" value="FA_desaturase_dom"/>
</dbReference>
<dbReference type="PANTHER" id="PTHR19353">
    <property type="entry name" value="FATTY ACID DESATURASE 2"/>
    <property type="match status" value="1"/>
</dbReference>
<dbReference type="EC" id="1.14.19.-" evidence="3"/>
<keyword evidence="1" id="KW-1133">Transmembrane helix</keyword>
<keyword evidence="4" id="KW-1185">Reference proteome</keyword>
<dbReference type="InterPro" id="IPR012171">
    <property type="entry name" value="Fatty_acid_desaturase"/>
</dbReference>
<dbReference type="EMBL" id="JBFNXX010000045">
    <property type="protein sequence ID" value="MEW9922321.1"/>
    <property type="molecule type" value="Genomic_DNA"/>
</dbReference>
<keyword evidence="3" id="KW-0560">Oxidoreductase</keyword>
<evidence type="ECO:0000259" key="2">
    <source>
        <dbReference type="Pfam" id="PF00487"/>
    </source>
</evidence>
<feature type="transmembrane region" description="Helical" evidence="1">
    <location>
        <begin position="170"/>
        <end position="191"/>
    </location>
</feature>
<evidence type="ECO:0000256" key="1">
    <source>
        <dbReference type="SAM" id="Phobius"/>
    </source>
</evidence>
<evidence type="ECO:0000313" key="3">
    <source>
        <dbReference type="EMBL" id="MEW9922321.1"/>
    </source>
</evidence>
<reference evidence="3 4" key="1">
    <citation type="submission" date="2024-07" db="EMBL/GenBank/DDBJ databases">
        <title>Marimonas sp.nov., isolated from tidal-flat sediment.</title>
        <authorList>
            <person name="Jayan J.N."/>
            <person name="Lee S.S."/>
        </authorList>
    </citation>
    <scope>NUCLEOTIDE SEQUENCE [LARGE SCALE GENOMIC DNA]</scope>
    <source>
        <strain evidence="3 4">MJW-29</strain>
    </source>
</reference>
<feature type="transmembrane region" description="Helical" evidence="1">
    <location>
        <begin position="20"/>
        <end position="37"/>
    </location>
</feature>
<feature type="domain" description="Fatty acid desaturase" evidence="2">
    <location>
        <begin position="46"/>
        <end position="282"/>
    </location>
</feature>
<organism evidence="3 4">
    <name type="scientific">Sulfitobacter sediminis</name>
    <dbReference type="NCBI Taxonomy" id="3234186"/>
    <lineage>
        <taxon>Bacteria</taxon>
        <taxon>Pseudomonadati</taxon>
        <taxon>Pseudomonadota</taxon>
        <taxon>Alphaproteobacteria</taxon>
        <taxon>Rhodobacterales</taxon>
        <taxon>Roseobacteraceae</taxon>
        <taxon>Sulfitobacter</taxon>
    </lineage>
</organism>
<dbReference type="GO" id="GO:0016491">
    <property type="term" value="F:oxidoreductase activity"/>
    <property type="evidence" value="ECO:0007669"/>
    <property type="project" value="UniProtKB-KW"/>
</dbReference>
<sequence>MHTIRFPHDFARPDDQRASTELVISIAILLAGLAVPALFPGSLLSFVAGTIFIAVGILRLYSIQHDCGHYSYFSHRPLNTWVGNGISVFSGIAHSVLRHNHNLHHAHLSDLRHRDVHEIFVMTAQEYSNASTAKKIYYRIYRHPLTLFLLGPFIIYFIRYRWPRNTKDVSVLDVLLQNIAMFSFWGAIVLFLGWWPFFSLMAASFLAGSLGIFTVYVGHNFEHTHWERPDRLNIRTAALSGASSLRLGKWFDFTLLNFGFHDLHHYNTRIPCYHLKACNDAIGSGWNQATLGPCEAIASLKWRLWDEERRIMIPFQTTFLQDVFSGNGRFALKP</sequence>
<keyword evidence="1" id="KW-0472">Membrane</keyword>
<comment type="caution">
    <text evidence="3">The sequence shown here is derived from an EMBL/GenBank/DDBJ whole genome shotgun (WGS) entry which is preliminary data.</text>
</comment>
<proteinExistence type="predicted"/>
<feature type="transmembrane region" description="Helical" evidence="1">
    <location>
        <begin position="140"/>
        <end position="158"/>
    </location>
</feature>
<protein>
    <submittedName>
        <fullName evidence="3">Fatty acid desaturase</fullName>
        <ecNumber evidence="3">1.14.19.-</ecNumber>
    </submittedName>
</protein>
<gene>
    <name evidence="3" type="ORF">AB2B41_22205</name>
</gene>
<feature type="transmembrane region" description="Helical" evidence="1">
    <location>
        <begin position="43"/>
        <end position="61"/>
    </location>
</feature>
<dbReference type="PANTHER" id="PTHR19353:SF73">
    <property type="entry name" value="FATTY ACID DESATURASE"/>
    <property type="match status" value="1"/>
</dbReference>
<accession>A0ABV3RUF0</accession>
<dbReference type="Pfam" id="PF00487">
    <property type="entry name" value="FA_desaturase"/>
    <property type="match status" value="1"/>
</dbReference>
<dbReference type="RefSeq" id="WP_367880016.1">
    <property type="nucleotide sequence ID" value="NZ_JBFNXX010000045.1"/>
</dbReference>
<keyword evidence="1" id="KW-0812">Transmembrane</keyword>
<evidence type="ECO:0000313" key="4">
    <source>
        <dbReference type="Proteomes" id="UP001556098"/>
    </source>
</evidence>
<feature type="transmembrane region" description="Helical" evidence="1">
    <location>
        <begin position="197"/>
        <end position="218"/>
    </location>
</feature>
<dbReference type="Proteomes" id="UP001556098">
    <property type="component" value="Unassembled WGS sequence"/>
</dbReference>